<evidence type="ECO:0000313" key="6">
    <source>
        <dbReference type="Proteomes" id="UP001209229"/>
    </source>
</evidence>
<dbReference type="Proteomes" id="UP001209229">
    <property type="component" value="Unassembled WGS sequence"/>
</dbReference>
<comment type="catalytic activity">
    <reaction evidence="4">
        <text>N-terminal N-formyl-L-methionyl-[peptide] + H2O = N-terminal L-methionyl-[peptide] + formate</text>
        <dbReference type="Rhea" id="RHEA:24420"/>
        <dbReference type="Rhea" id="RHEA-COMP:10639"/>
        <dbReference type="Rhea" id="RHEA-COMP:10640"/>
        <dbReference type="ChEBI" id="CHEBI:15377"/>
        <dbReference type="ChEBI" id="CHEBI:15740"/>
        <dbReference type="ChEBI" id="CHEBI:49298"/>
        <dbReference type="ChEBI" id="CHEBI:64731"/>
        <dbReference type="EC" id="3.5.1.88"/>
    </reaction>
</comment>
<gene>
    <name evidence="4 5" type="primary">def</name>
    <name evidence="5" type="ORF">OM075_07265</name>
</gene>
<dbReference type="InterPro" id="IPR036821">
    <property type="entry name" value="Peptide_deformylase_sf"/>
</dbReference>
<comment type="function">
    <text evidence="4">Removes the formyl group from the N-terminal Met of newly synthesized proteins. Requires at least a dipeptide for an efficient rate of reaction. N-terminal L-methionine is a prerequisite for activity but the enzyme has broad specificity at other positions.</text>
</comment>
<proteinExistence type="inferred from homology"/>
<evidence type="ECO:0000256" key="4">
    <source>
        <dbReference type="HAMAP-Rule" id="MF_00163"/>
    </source>
</evidence>
<dbReference type="PANTHER" id="PTHR10458">
    <property type="entry name" value="PEPTIDE DEFORMYLASE"/>
    <property type="match status" value="1"/>
</dbReference>
<dbReference type="GO" id="GO:0042586">
    <property type="term" value="F:peptide deformylase activity"/>
    <property type="evidence" value="ECO:0007669"/>
    <property type="project" value="UniProtKB-UniRule"/>
</dbReference>
<evidence type="ECO:0000256" key="1">
    <source>
        <dbReference type="ARBA" id="ARBA00010759"/>
    </source>
</evidence>
<feature type="binding site" evidence="4">
    <location>
        <position position="144"/>
    </location>
    <ligand>
        <name>Fe cation</name>
        <dbReference type="ChEBI" id="CHEBI:24875"/>
    </ligand>
</feature>
<dbReference type="RefSeq" id="WP_301189825.1">
    <property type="nucleotide sequence ID" value="NZ_JAPDPJ010000011.1"/>
</dbReference>
<dbReference type="SUPFAM" id="SSF56420">
    <property type="entry name" value="Peptide deformylase"/>
    <property type="match status" value="1"/>
</dbReference>
<name>A0AAE3M371_9BACT</name>
<feature type="active site" evidence="4">
    <location>
        <position position="141"/>
    </location>
</feature>
<organism evidence="5 6">
    <name type="scientific">Plebeiibacterium sediminum</name>
    <dbReference type="NCBI Taxonomy" id="2992112"/>
    <lineage>
        <taxon>Bacteria</taxon>
        <taxon>Pseudomonadati</taxon>
        <taxon>Bacteroidota</taxon>
        <taxon>Bacteroidia</taxon>
        <taxon>Marinilabiliales</taxon>
        <taxon>Marinilabiliaceae</taxon>
        <taxon>Plebeiibacterium</taxon>
    </lineage>
</organism>
<dbReference type="EC" id="3.5.1.88" evidence="4"/>
<dbReference type="NCBIfam" id="TIGR00079">
    <property type="entry name" value="pept_deformyl"/>
    <property type="match status" value="1"/>
</dbReference>
<accession>A0AAE3M371</accession>
<evidence type="ECO:0000256" key="3">
    <source>
        <dbReference type="ARBA" id="ARBA00022801"/>
    </source>
</evidence>
<evidence type="ECO:0000256" key="2">
    <source>
        <dbReference type="ARBA" id="ARBA00022723"/>
    </source>
</evidence>
<comment type="similarity">
    <text evidence="1 4">Belongs to the polypeptide deformylase family.</text>
</comment>
<reference evidence="5" key="1">
    <citation type="submission" date="2022-10" db="EMBL/GenBank/DDBJ databases">
        <authorList>
            <person name="Yu W.X."/>
        </authorList>
    </citation>
    <scope>NUCLEOTIDE SEQUENCE</scope>
    <source>
        <strain evidence="5">AAT</strain>
    </source>
</reference>
<keyword evidence="4" id="KW-0648">Protein biosynthesis</keyword>
<dbReference type="PANTHER" id="PTHR10458:SF22">
    <property type="entry name" value="PEPTIDE DEFORMYLASE"/>
    <property type="match status" value="1"/>
</dbReference>
<keyword evidence="2 4" id="KW-0479">Metal-binding</keyword>
<dbReference type="CDD" id="cd00487">
    <property type="entry name" value="Pep_deformylase"/>
    <property type="match status" value="1"/>
</dbReference>
<dbReference type="PRINTS" id="PR01576">
    <property type="entry name" value="PDEFORMYLASE"/>
</dbReference>
<evidence type="ECO:0000313" key="5">
    <source>
        <dbReference type="EMBL" id="MCW3786259.1"/>
    </source>
</evidence>
<dbReference type="EMBL" id="JAPDPJ010000011">
    <property type="protein sequence ID" value="MCW3786259.1"/>
    <property type="molecule type" value="Genomic_DNA"/>
</dbReference>
<comment type="cofactor">
    <cofactor evidence="4">
        <name>Fe(2+)</name>
        <dbReference type="ChEBI" id="CHEBI:29033"/>
    </cofactor>
    <text evidence="4">Binds 1 Fe(2+) ion.</text>
</comment>
<keyword evidence="6" id="KW-1185">Reference proteome</keyword>
<protein>
    <recommendedName>
        <fullName evidence="4">Peptide deformylase</fullName>
        <shortName evidence="4">PDF</shortName>
        <ecNumber evidence="4">3.5.1.88</ecNumber>
    </recommendedName>
    <alternativeName>
        <fullName evidence="4">Polypeptide deformylase</fullName>
    </alternativeName>
</protein>
<dbReference type="AlphaFoldDB" id="A0AAE3M371"/>
<dbReference type="InterPro" id="IPR023635">
    <property type="entry name" value="Peptide_deformylase"/>
</dbReference>
<keyword evidence="3 4" id="KW-0378">Hydrolase</keyword>
<sequence length="183" mass="20731">MILPVVVYGHPVLRKVAEEIDEDYKGLKELIDNMWQTMYKSDGVGLAAPQIGESIRLIVIDADVLAEDFPECKGWKKVLINPIITEFGEEECNESEGCLSLPGIREDVKRPTKIKVEYEDENFELVVEELDGFIARVVQHEYDHLEGKLFVDHLSPLKKRFLKGKLAAITKGKVSVSYKIKTA</sequence>
<keyword evidence="4" id="KW-0408">Iron</keyword>
<comment type="caution">
    <text evidence="5">The sequence shown here is derived from an EMBL/GenBank/DDBJ whole genome shotgun (WGS) entry which is preliminary data.</text>
</comment>
<dbReference type="Gene3D" id="3.90.45.10">
    <property type="entry name" value="Peptide deformylase"/>
    <property type="match status" value="1"/>
</dbReference>
<dbReference type="HAMAP" id="MF_00163">
    <property type="entry name" value="Pep_deformylase"/>
    <property type="match status" value="1"/>
</dbReference>
<dbReference type="NCBIfam" id="NF001159">
    <property type="entry name" value="PRK00150.1-3"/>
    <property type="match status" value="1"/>
</dbReference>
<feature type="binding site" evidence="4">
    <location>
        <position position="140"/>
    </location>
    <ligand>
        <name>Fe cation</name>
        <dbReference type="ChEBI" id="CHEBI:24875"/>
    </ligand>
</feature>
<feature type="binding site" evidence="4">
    <location>
        <position position="98"/>
    </location>
    <ligand>
        <name>Fe cation</name>
        <dbReference type="ChEBI" id="CHEBI:24875"/>
    </ligand>
</feature>
<dbReference type="PIRSF" id="PIRSF004749">
    <property type="entry name" value="Pep_def"/>
    <property type="match status" value="1"/>
</dbReference>
<dbReference type="GO" id="GO:0046872">
    <property type="term" value="F:metal ion binding"/>
    <property type="evidence" value="ECO:0007669"/>
    <property type="project" value="UniProtKB-KW"/>
</dbReference>
<dbReference type="Pfam" id="PF01327">
    <property type="entry name" value="Pep_deformylase"/>
    <property type="match status" value="1"/>
</dbReference>
<dbReference type="GO" id="GO:0006412">
    <property type="term" value="P:translation"/>
    <property type="evidence" value="ECO:0007669"/>
    <property type="project" value="UniProtKB-UniRule"/>
</dbReference>